<keyword evidence="5" id="KW-1185">Reference proteome</keyword>
<dbReference type="EMBL" id="CAEKDK010000008">
    <property type="protein sequence ID" value="CAB4290339.1"/>
    <property type="molecule type" value="Genomic_DNA"/>
</dbReference>
<name>A0A6J5VMK0_PRUAR</name>
<keyword evidence="1" id="KW-0732">Signal</keyword>
<dbReference type="OrthoDB" id="1741118at2759"/>
<evidence type="ECO:0000313" key="2">
    <source>
        <dbReference type="EMBL" id="CAB4290339.1"/>
    </source>
</evidence>
<gene>
    <name evidence="2" type="ORF">CURHAP_LOCUS50285</name>
    <name evidence="3" type="ORF">ORAREDHAP_LOCUS49624</name>
</gene>
<accession>A0A6J5VMK0</accession>
<evidence type="ECO:0000313" key="4">
    <source>
        <dbReference type="Proteomes" id="UP000507222"/>
    </source>
</evidence>
<dbReference type="PANTHER" id="PTHR37705">
    <property type="entry name" value="BNAA08G11710D PROTEIN"/>
    <property type="match status" value="1"/>
</dbReference>
<feature type="chain" id="PRO_5036388603" evidence="1">
    <location>
        <begin position="25"/>
        <end position="56"/>
    </location>
</feature>
<evidence type="ECO:0000313" key="5">
    <source>
        <dbReference type="Proteomes" id="UP000507245"/>
    </source>
</evidence>
<dbReference type="AlphaFoldDB" id="A0A6J5VMK0"/>
<dbReference type="Proteomes" id="UP000507245">
    <property type="component" value="Unassembled WGS sequence"/>
</dbReference>
<proteinExistence type="predicted"/>
<dbReference type="PANTHER" id="PTHR37705:SF1">
    <property type="entry name" value="TRANSMEMBRANE PROTEIN"/>
    <property type="match status" value="1"/>
</dbReference>
<sequence length="56" mass="6281">MVIQRLEMCIELLKLALEFVLVVAQAVEIALQHNMSPFTSYSAYSSVPVHFVGFLP</sequence>
<evidence type="ECO:0000313" key="3">
    <source>
        <dbReference type="EMBL" id="CAB4320691.1"/>
    </source>
</evidence>
<dbReference type="Proteomes" id="UP000507222">
    <property type="component" value="Unassembled WGS sequence"/>
</dbReference>
<reference evidence="5" key="1">
    <citation type="journal article" date="2020" name="Genome Biol.">
        <title>Gamete binning: chromosome-level and haplotype-resolved genome assembly enabled by high-throughput single-cell sequencing of gamete genomes.</title>
        <authorList>
            <person name="Campoy J.A."/>
            <person name="Sun H."/>
            <person name="Goel M."/>
            <person name="Jiao W.-B."/>
            <person name="Folz-Donahue K."/>
            <person name="Wang N."/>
            <person name="Rubio M."/>
            <person name="Liu C."/>
            <person name="Kukat C."/>
            <person name="Ruiz D."/>
            <person name="Huettel B."/>
            <person name="Schneeberger K."/>
        </authorList>
    </citation>
    <scope>NUCLEOTIDE SEQUENCE [LARGE SCALE GENOMIC DNA]</scope>
    <source>
        <strain evidence="5">cv. Rojo Pasion</strain>
    </source>
</reference>
<evidence type="ECO:0000256" key="1">
    <source>
        <dbReference type="SAM" id="SignalP"/>
    </source>
</evidence>
<protein>
    <submittedName>
        <fullName evidence="2">Uncharacterized protein</fullName>
    </submittedName>
</protein>
<reference evidence="2 4" key="2">
    <citation type="submission" date="2020-05" db="EMBL/GenBank/DDBJ databases">
        <authorList>
            <person name="Campoy J."/>
            <person name="Schneeberger K."/>
            <person name="Spophaly S."/>
        </authorList>
    </citation>
    <scope>NUCLEOTIDE SEQUENCE [LARGE SCALE GENOMIC DNA]</scope>
    <source>
        <strain evidence="2">PruArmRojPasFocal</strain>
    </source>
</reference>
<feature type="signal peptide" evidence="1">
    <location>
        <begin position="1"/>
        <end position="24"/>
    </location>
</feature>
<dbReference type="EMBL" id="CAEKKB010000008">
    <property type="protein sequence ID" value="CAB4320691.1"/>
    <property type="molecule type" value="Genomic_DNA"/>
</dbReference>
<organism evidence="2 4">
    <name type="scientific">Prunus armeniaca</name>
    <name type="common">Apricot</name>
    <name type="synonym">Armeniaca vulgaris</name>
    <dbReference type="NCBI Taxonomy" id="36596"/>
    <lineage>
        <taxon>Eukaryota</taxon>
        <taxon>Viridiplantae</taxon>
        <taxon>Streptophyta</taxon>
        <taxon>Embryophyta</taxon>
        <taxon>Tracheophyta</taxon>
        <taxon>Spermatophyta</taxon>
        <taxon>Magnoliopsida</taxon>
        <taxon>eudicotyledons</taxon>
        <taxon>Gunneridae</taxon>
        <taxon>Pentapetalae</taxon>
        <taxon>rosids</taxon>
        <taxon>fabids</taxon>
        <taxon>Rosales</taxon>
        <taxon>Rosaceae</taxon>
        <taxon>Amygdaloideae</taxon>
        <taxon>Amygdaleae</taxon>
        <taxon>Prunus</taxon>
    </lineage>
</organism>